<dbReference type="WBParaSite" id="Hba_06858">
    <property type="protein sequence ID" value="Hba_06858"/>
    <property type="gene ID" value="Hba_06858"/>
</dbReference>
<keyword evidence="2" id="KW-1185">Reference proteome</keyword>
<feature type="domain" description="DZF" evidence="1">
    <location>
        <begin position="1"/>
        <end position="100"/>
    </location>
</feature>
<evidence type="ECO:0000313" key="2">
    <source>
        <dbReference type="Proteomes" id="UP000095283"/>
    </source>
</evidence>
<reference evidence="3" key="1">
    <citation type="submission" date="2016-11" db="UniProtKB">
        <authorList>
            <consortium name="WormBaseParasite"/>
        </authorList>
    </citation>
    <scope>IDENTIFICATION</scope>
</reference>
<sequence>MRPSFMFGCSEGAQPADTLNREKCLLALAHLRHAKWFQARCVYLQSCQITLRILRDIRRRIESWKPLTDWCTTCTSINDVKKDKKEGEVDGPSVSVKMEI</sequence>
<evidence type="ECO:0000259" key="1">
    <source>
        <dbReference type="PROSITE" id="PS51703"/>
    </source>
</evidence>
<dbReference type="InterPro" id="IPR043519">
    <property type="entry name" value="NT_sf"/>
</dbReference>
<dbReference type="GO" id="GO:0071011">
    <property type="term" value="C:precatalytic spliceosome"/>
    <property type="evidence" value="ECO:0007669"/>
    <property type="project" value="TreeGrafter"/>
</dbReference>
<evidence type="ECO:0000313" key="3">
    <source>
        <dbReference type="WBParaSite" id="Hba_06858"/>
    </source>
</evidence>
<dbReference type="GO" id="GO:0003727">
    <property type="term" value="F:single-stranded RNA binding"/>
    <property type="evidence" value="ECO:0007669"/>
    <property type="project" value="TreeGrafter"/>
</dbReference>
<protein>
    <submittedName>
        <fullName evidence="3">DZF domain-containing protein</fullName>
    </submittedName>
</protein>
<accession>A0A1I7WP45</accession>
<dbReference type="PANTHER" id="PTHR45762:SF3">
    <property type="entry name" value="ZINC-FINGER PROTEIN AT 72D, ISOFORM B"/>
    <property type="match status" value="1"/>
</dbReference>
<dbReference type="AlphaFoldDB" id="A0A1I7WP45"/>
<dbReference type="InterPro" id="IPR006561">
    <property type="entry name" value="DZF_dom"/>
</dbReference>
<proteinExistence type="predicted"/>
<dbReference type="Proteomes" id="UP000095283">
    <property type="component" value="Unplaced"/>
</dbReference>
<name>A0A1I7WP45_HETBA</name>
<dbReference type="GO" id="GO:0003725">
    <property type="term" value="F:double-stranded RNA binding"/>
    <property type="evidence" value="ECO:0007669"/>
    <property type="project" value="TreeGrafter"/>
</dbReference>
<dbReference type="Gene3D" id="1.10.1410.40">
    <property type="match status" value="1"/>
</dbReference>
<dbReference type="Gene3D" id="3.30.460.10">
    <property type="entry name" value="Beta Polymerase, domain 2"/>
    <property type="match status" value="1"/>
</dbReference>
<dbReference type="PROSITE" id="PS51703">
    <property type="entry name" value="DZF"/>
    <property type="match status" value="1"/>
</dbReference>
<dbReference type="PANTHER" id="PTHR45762">
    <property type="entry name" value="ZINC FINGER RNA-BINDING PROTEIN"/>
    <property type="match status" value="1"/>
</dbReference>
<organism evidence="2 3">
    <name type="scientific">Heterorhabditis bacteriophora</name>
    <name type="common">Entomopathogenic nematode worm</name>
    <dbReference type="NCBI Taxonomy" id="37862"/>
    <lineage>
        <taxon>Eukaryota</taxon>
        <taxon>Metazoa</taxon>
        <taxon>Ecdysozoa</taxon>
        <taxon>Nematoda</taxon>
        <taxon>Chromadorea</taxon>
        <taxon>Rhabditida</taxon>
        <taxon>Rhabditina</taxon>
        <taxon>Rhabditomorpha</taxon>
        <taxon>Strongyloidea</taxon>
        <taxon>Heterorhabditidae</taxon>
        <taxon>Heterorhabditis</taxon>
    </lineage>
</organism>